<dbReference type="Ensembl" id="ENSPCET00000004401.1">
    <property type="protein sequence ID" value="ENSPCEP00000004268.1"/>
    <property type="gene ID" value="ENSPCEG00000003434.1"/>
</dbReference>
<evidence type="ECO:0000313" key="5">
    <source>
        <dbReference type="Proteomes" id="UP000694393"/>
    </source>
</evidence>
<name>A0A8C8REW0_9SAUR</name>
<evidence type="ECO:0000313" key="4">
    <source>
        <dbReference type="Ensembl" id="ENSPCEP00000004268.1"/>
    </source>
</evidence>
<feature type="region of interest" description="Disordered" evidence="2">
    <location>
        <begin position="1"/>
        <end position="71"/>
    </location>
</feature>
<reference evidence="4" key="1">
    <citation type="submission" date="2025-08" db="UniProtKB">
        <authorList>
            <consortium name="Ensembl"/>
        </authorList>
    </citation>
    <scope>IDENTIFICATION</scope>
</reference>
<dbReference type="GO" id="GO:0000278">
    <property type="term" value="P:mitotic cell cycle"/>
    <property type="evidence" value="ECO:0007669"/>
    <property type="project" value="TreeGrafter"/>
</dbReference>
<reference evidence="4" key="2">
    <citation type="submission" date="2025-09" db="UniProtKB">
        <authorList>
            <consortium name="Ensembl"/>
        </authorList>
    </citation>
    <scope>IDENTIFICATION</scope>
</reference>
<feature type="compositionally biased region" description="Basic and acidic residues" evidence="2">
    <location>
        <begin position="42"/>
        <end position="54"/>
    </location>
</feature>
<keyword evidence="1" id="KW-0238">DNA-binding</keyword>
<evidence type="ECO:0000256" key="2">
    <source>
        <dbReference type="SAM" id="MobiDB-lite"/>
    </source>
</evidence>
<organism evidence="4 5">
    <name type="scientific">Pelusios castaneus</name>
    <name type="common">West African mud turtle</name>
    <dbReference type="NCBI Taxonomy" id="367368"/>
    <lineage>
        <taxon>Eukaryota</taxon>
        <taxon>Metazoa</taxon>
        <taxon>Chordata</taxon>
        <taxon>Craniata</taxon>
        <taxon>Vertebrata</taxon>
        <taxon>Euteleostomi</taxon>
        <taxon>Archelosauria</taxon>
        <taxon>Testudinata</taxon>
        <taxon>Testudines</taxon>
        <taxon>Pleurodira</taxon>
        <taxon>Pelomedusidae</taxon>
        <taxon>Pelusios</taxon>
    </lineage>
</organism>
<feature type="region of interest" description="Disordered" evidence="2">
    <location>
        <begin position="417"/>
        <end position="528"/>
    </location>
</feature>
<dbReference type="InterPro" id="IPR028255">
    <property type="entry name" value="CENP-T"/>
</dbReference>
<dbReference type="GO" id="GO:0007059">
    <property type="term" value="P:chromosome segregation"/>
    <property type="evidence" value="ECO:0007669"/>
    <property type="project" value="TreeGrafter"/>
</dbReference>
<feature type="compositionally biased region" description="Basic and acidic residues" evidence="2">
    <location>
        <begin position="470"/>
        <end position="481"/>
    </location>
</feature>
<dbReference type="InterPro" id="IPR032373">
    <property type="entry name" value="CENP-T_N"/>
</dbReference>
<evidence type="ECO:0000256" key="1">
    <source>
        <dbReference type="ARBA" id="ARBA00023125"/>
    </source>
</evidence>
<feature type="compositionally biased region" description="Polar residues" evidence="2">
    <location>
        <begin position="446"/>
        <end position="460"/>
    </location>
</feature>
<dbReference type="GO" id="GO:0000776">
    <property type="term" value="C:kinetochore"/>
    <property type="evidence" value="ECO:0007669"/>
    <property type="project" value="InterPro"/>
</dbReference>
<dbReference type="GO" id="GO:0003677">
    <property type="term" value="F:DNA binding"/>
    <property type="evidence" value="ECO:0007669"/>
    <property type="project" value="UniProtKB-KW"/>
</dbReference>
<feature type="domain" description="Centromere kinetochore component CENP-T N-terminal" evidence="3">
    <location>
        <begin position="44"/>
        <end position="303"/>
    </location>
</feature>
<evidence type="ECO:0000259" key="3">
    <source>
        <dbReference type="Pfam" id="PF16171"/>
    </source>
</evidence>
<feature type="compositionally biased region" description="Acidic residues" evidence="2">
    <location>
        <begin position="492"/>
        <end position="514"/>
    </location>
</feature>
<dbReference type="AlphaFoldDB" id="A0A8C8REW0"/>
<protein>
    <recommendedName>
        <fullName evidence="3">Centromere kinetochore component CENP-T N-terminal domain-containing protein</fullName>
    </recommendedName>
</protein>
<dbReference type="Pfam" id="PF16171">
    <property type="entry name" value="CENP-T_N"/>
    <property type="match status" value="1"/>
</dbReference>
<accession>A0A8C8REW0</accession>
<dbReference type="GO" id="GO:0051382">
    <property type="term" value="P:kinetochore assembly"/>
    <property type="evidence" value="ECO:0007669"/>
    <property type="project" value="InterPro"/>
</dbReference>
<sequence>MLGTRASPRRRSHIGAGQDTSASSPSMVLRHKMKERVQQSVGRKEKSDPRRQSISEKTSLPKKRPALFPDLDKDTPRVVLRKIILSQPQVSPLVPKMCETQEPEESGSQLPSERISSSLEMHLPELVPDSTPVAALHMNRKKKKFSISEFERGADERLPRNLAQSALDNSSLTRSLQLSLSTPVPPESVEKRGLIRRPKNRKAVNVEVFEGGVEENLLQMKGTQNYLVKSQATSMLGVTMVTSDTEIILSNTELFAQPQLSEQSQAGFSALEPKLLKGKIPVQGSKASNTAAGEPLQEGMVADVDAEEGMTLRGQEKDLAGDPKHIDKMDAKSPGKAISPSAKQRVCTQGSSYAEQPSEAQELVAGTFDRSRSIAPAASMSWSRGSNALSALESVKSTRTSMKKTVFHIIEKLEDEKEEMPVKQEMEEDRNEQEGAASEVVESPGSAGTQSLSRHSSTWAAQYPVQSGRKLMEEAVEREAESDGGAARGEVGDSEQEEEEEEMTEEEPETEDPESGGKKALMVVIESS</sequence>
<proteinExistence type="predicted"/>
<dbReference type="PANTHER" id="PTHR46904">
    <property type="entry name" value="CENTROMERE PROTEIN T"/>
    <property type="match status" value="1"/>
</dbReference>
<dbReference type="Proteomes" id="UP000694393">
    <property type="component" value="Unplaced"/>
</dbReference>
<dbReference type="PANTHER" id="PTHR46904:SF1">
    <property type="entry name" value="CENTROMERE PROTEIN T"/>
    <property type="match status" value="1"/>
</dbReference>
<keyword evidence="5" id="KW-1185">Reference proteome</keyword>